<dbReference type="Pfam" id="PF01636">
    <property type="entry name" value="APH"/>
    <property type="match status" value="1"/>
</dbReference>
<dbReference type="PANTHER" id="PTHR21310:SF42">
    <property type="entry name" value="BIFUNCTIONAL AAC_APH"/>
    <property type="match status" value="1"/>
</dbReference>
<sequence>MTLIEIKKAILRCCPEWTIDSISYLAEGDFCSAYVVNDEWVFRFAKHDKARASLKREYCLLPQLANRITLPIPSLQIAYLEDNPKLSFIAYPFLPGHALSQEHYFTLDEASRTRCAKQVAHFLNQIHSVDIRLAEDCHVLTNEYANWCSDLLKRSQENLFTILDEPECLFLERVIGNYLESSSNTSNFRSTLLHGDLSPDHVLFDDKAKRVSAIIDFGDIMIGDAAWDFLWIYEDYGLDFLSRMLPAYRESDQPALLQRVFQFSQLQTIDWAIRCQLKGDNAFMEAITQLRTMRVQEEARFTELLLTCGFA</sequence>
<dbReference type="Proteomes" id="UP000599391">
    <property type="component" value="Unassembled WGS sequence"/>
</dbReference>
<dbReference type="AlphaFoldDB" id="A0A8J7HJ91"/>
<name>A0A8J7HJ91_9CYAN</name>
<dbReference type="InterPro" id="IPR002575">
    <property type="entry name" value="Aminoglycoside_PTrfase"/>
</dbReference>
<dbReference type="EMBL" id="JAECZB010000031">
    <property type="protein sequence ID" value="MBH8553390.1"/>
    <property type="molecule type" value="Genomic_DNA"/>
</dbReference>
<evidence type="ECO:0000313" key="2">
    <source>
        <dbReference type="EMBL" id="MBH8553390.1"/>
    </source>
</evidence>
<dbReference type="InterPro" id="IPR011009">
    <property type="entry name" value="Kinase-like_dom_sf"/>
</dbReference>
<proteinExistence type="predicted"/>
<dbReference type="SUPFAM" id="SSF56112">
    <property type="entry name" value="Protein kinase-like (PK-like)"/>
    <property type="match status" value="1"/>
</dbReference>
<accession>A0A8J7HJ91</accession>
<organism evidence="2 3">
    <name type="scientific">Atlanticothrix silvestris CENA357</name>
    <dbReference type="NCBI Taxonomy" id="1725252"/>
    <lineage>
        <taxon>Bacteria</taxon>
        <taxon>Bacillati</taxon>
        <taxon>Cyanobacteriota</taxon>
        <taxon>Cyanophyceae</taxon>
        <taxon>Nostocales</taxon>
        <taxon>Nodulariaceae</taxon>
        <taxon>Atlanticothrix</taxon>
        <taxon>Atlanticothrix silvestris</taxon>
    </lineage>
</organism>
<feature type="domain" description="Aminoglycoside phosphotransferase" evidence="1">
    <location>
        <begin position="34"/>
        <end position="253"/>
    </location>
</feature>
<comment type="caution">
    <text evidence="2">The sequence shown here is derived from an EMBL/GenBank/DDBJ whole genome shotgun (WGS) entry which is preliminary data.</text>
</comment>
<protein>
    <submittedName>
        <fullName evidence="2">Phosphotransferase</fullName>
    </submittedName>
</protein>
<evidence type="ECO:0000313" key="3">
    <source>
        <dbReference type="Proteomes" id="UP000599391"/>
    </source>
</evidence>
<dbReference type="PANTHER" id="PTHR21310">
    <property type="entry name" value="AMINOGLYCOSIDE PHOSPHOTRANSFERASE-RELATED-RELATED"/>
    <property type="match status" value="1"/>
</dbReference>
<evidence type="ECO:0000259" key="1">
    <source>
        <dbReference type="Pfam" id="PF01636"/>
    </source>
</evidence>
<dbReference type="RefSeq" id="WP_214439676.1">
    <property type="nucleotide sequence ID" value="NZ_JAECZB010000031.1"/>
</dbReference>
<dbReference type="InterPro" id="IPR051678">
    <property type="entry name" value="AGP_Transferase"/>
</dbReference>
<reference evidence="2 3" key="1">
    <citation type="journal article" date="2021" name="Int. J. Syst. Evol. Microbiol.">
        <title>Amazonocrinis nigriterrae gen. nov., sp. nov., Atlanticothrix silvestris gen. nov., sp. nov. and Dendronalium phyllosphericum gen. nov., sp. nov., nostocacean cyanobacteria from Brazilian environments.</title>
        <authorList>
            <person name="Alvarenga D.O."/>
            <person name="Andreote A.P.D."/>
            <person name="Branco L.H.Z."/>
            <person name="Delbaje E."/>
            <person name="Cruz R.B."/>
            <person name="Varani A.M."/>
            <person name="Fiore M.F."/>
        </authorList>
    </citation>
    <scope>NUCLEOTIDE SEQUENCE [LARGE SCALE GENOMIC DNA]</scope>
    <source>
        <strain evidence="2 3">CENA357</strain>
    </source>
</reference>
<keyword evidence="3" id="KW-1185">Reference proteome</keyword>
<dbReference type="Gene3D" id="3.30.200.20">
    <property type="entry name" value="Phosphorylase Kinase, domain 1"/>
    <property type="match status" value="1"/>
</dbReference>
<gene>
    <name evidence="2" type="ORF">I8751_13600</name>
</gene>
<dbReference type="Gene3D" id="3.90.1200.10">
    <property type="match status" value="1"/>
</dbReference>